<organism evidence="2 3">
    <name type="scientific">Sphaerosporella brunnea</name>
    <dbReference type="NCBI Taxonomy" id="1250544"/>
    <lineage>
        <taxon>Eukaryota</taxon>
        <taxon>Fungi</taxon>
        <taxon>Dikarya</taxon>
        <taxon>Ascomycota</taxon>
        <taxon>Pezizomycotina</taxon>
        <taxon>Pezizomycetes</taxon>
        <taxon>Pezizales</taxon>
        <taxon>Pyronemataceae</taxon>
        <taxon>Sphaerosporella</taxon>
    </lineage>
</organism>
<dbReference type="AlphaFoldDB" id="A0A5J5F246"/>
<comment type="caution">
    <text evidence="2">The sequence shown here is derived from an EMBL/GenBank/DDBJ whole genome shotgun (WGS) entry which is preliminary data.</text>
</comment>
<name>A0A5J5F246_9PEZI</name>
<feature type="compositionally biased region" description="Basic and acidic residues" evidence="1">
    <location>
        <begin position="55"/>
        <end position="65"/>
    </location>
</feature>
<evidence type="ECO:0000313" key="3">
    <source>
        <dbReference type="Proteomes" id="UP000326924"/>
    </source>
</evidence>
<reference evidence="2 3" key="1">
    <citation type="submission" date="2019-09" db="EMBL/GenBank/DDBJ databases">
        <title>Draft genome of the ectomycorrhizal ascomycete Sphaerosporella brunnea.</title>
        <authorList>
            <consortium name="DOE Joint Genome Institute"/>
            <person name="Benucci G.M."/>
            <person name="Marozzi G."/>
            <person name="Antonielli L."/>
            <person name="Sanchez S."/>
            <person name="Marco P."/>
            <person name="Wang X."/>
            <person name="Falini L.B."/>
            <person name="Barry K."/>
            <person name="Haridas S."/>
            <person name="Lipzen A."/>
            <person name="Labutti K."/>
            <person name="Grigoriev I.V."/>
            <person name="Murat C."/>
            <person name="Martin F."/>
            <person name="Albertini E."/>
            <person name="Donnini D."/>
            <person name="Bonito G."/>
        </authorList>
    </citation>
    <scope>NUCLEOTIDE SEQUENCE [LARGE SCALE GENOMIC DNA]</scope>
    <source>
        <strain evidence="2 3">Sb_GMNB300</strain>
    </source>
</reference>
<dbReference type="EMBL" id="VXIS01000048">
    <property type="protein sequence ID" value="KAA8910255.1"/>
    <property type="molecule type" value="Genomic_DNA"/>
</dbReference>
<evidence type="ECO:0000313" key="2">
    <source>
        <dbReference type="EMBL" id="KAA8910255.1"/>
    </source>
</evidence>
<dbReference type="InParanoid" id="A0A5J5F246"/>
<dbReference type="Proteomes" id="UP000326924">
    <property type="component" value="Unassembled WGS sequence"/>
</dbReference>
<evidence type="ECO:0000256" key="1">
    <source>
        <dbReference type="SAM" id="MobiDB-lite"/>
    </source>
</evidence>
<feature type="compositionally biased region" description="Pro residues" evidence="1">
    <location>
        <begin position="81"/>
        <end position="106"/>
    </location>
</feature>
<proteinExistence type="predicted"/>
<accession>A0A5J5F246</accession>
<sequence>MAAMIWFEPVRDLRVTIHDAHRAHERGASYSLLETADSEEVSSPKPSQEPLAPKRPPESPLRDTPPEPPPEPEPESGTEPSPRPPLSPCQSPCPSPSSSVPPPAAPECPRQRACRFACLFDVFCISARRSAVDIDLTAFCGADGTKTCRRILSDSPEMLLQMKSPCRRHPLRCLGSRVRARGNICGWDIVHRIGIDVDVDMSRSDRLSITLTLRFTVRRTSDITRPCEFFKIRPTRPVWRPIYCGFNIMKQYSTQSSFFQPTTATTPPLWRAFQRFSLLLPQKLRYESASLSILRSSLPRSFGVRHVFYNY</sequence>
<gene>
    <name evidence="2" type="ORF">FN846DRAFT_553494</name>
</gene>
<feature type="region of interest" description="Disordered" evidence="1">
    <location>
        <begin position="28"/>
        <end position="106"/>
    </location>
</feature>
<protein>
    <submittedName>
        <fullName evidence="2">Uncharacterized protein</fullName>
    </submittedName>
</protein>
<keyword evidence="3" id="KW-1185">Reference proteome</keyword>